<dbReference type="OMA" id="CNGPQPP"/>
<keyword evidence="1" id="KW-1133">Transmembrane helix</keyword>
<dbReference type="AlphaFoldDB" id="V4B7G5"/>
<feature type="signal peptide" evidence="2">
    <location>
        <begin position="1"/>
        <end position="32"/>
    </location>
</feature>
<organism evidence="3 4">
    <name type="scientific">Lottia gigantea</name>
    <name type="common">Giant owl limpet</name>
    <dbReference type="NCBI Taxonomy" id="225164"/>
    <lineage>
        <taxon>Eukaryota</taxon>
        <taxon>Metazoa</taxon>
        <taxon>Spiralia</taxon>
        <taxon>Lophotrochozoa</taxon>
        <taxon>Mollusca</taxon>
        <taxon>Gastropoda</taxon>
        <taxon>Patellogastropoda</taxon>
        <taxon>Lottioidea</taxon>
        <taxon>Lottiidae</taxon>
        <taxon>Lottia</taxon>
    </lineage>
</organism>
<gene>
    <name evidence="3" type="ORF">LOTGIDRAFT_237645</name>
</gene>
<dbReference type="KEGG" id="lgi:LOTGIDRAFT_237645"/>
<keyword evidence="4" id="KW-1185">Reference proteome</keyword>
<dbReference type="EMBL" id="KB199981">
    <property type="protein sequence ID" value="ESP03531.1"/>
    <property type="molecule type" value="Genomic_DNA"/>
</dbReference>
<name>V4B7G5_LOTGI</name>
<dbReference type="HOGENOM" id="CLU_1300940_0_0_1"/>
<dbReference type="GeneID" id="20250511"/>
<dbReference type="Proteomes" id="UP000030746">
    <property type="component" value="Unassembled WGS sequence"/>
</dbReference>
<sequence>MATQHKHEMFIKSKIGLCILILFLGFLPFVESILCYQCADGSKTGGDCKNDLKGLVKSSLGDEDKDIEPIDGVFSKNCSTSSTLNNSLDFCVIETFMSAGDSKSFLRDCSDGRTFSYSGELKGLDKLEQIEADNETTCIYRMTNNIHICITLCTTDFCNGPQPNETVNCTDNATCAAGRPLWMGSSTMIGPFYIHPIMFPILIYIFSVFVLN</sequence>
<feature type="chain" id="PRO_5004717290" description="Protein quiver" evidence="2">
    <location>
        <begin position="33"/>
        <end position="212"/>
    </location>
</feature>
<keyword evidence="1" id="KW-0472">Membrane</keyword>
<accession>V4B7G5</accession>
<feature type="transmembrane region" description="Helical" evidence="1">
    <location>
        <begin position="192"/>
        <end position="211"/>
    </location>
</feature>
<keyword evidence="2" id="KW-0732">Signal</keyword>
<proteinExistence type="predicted"/>
<reference evidence="3 4" key="1">
    <citation type="journal article" date="2013" name="Nature">
        <title>Insights into bilaterian evolution from three spiralian genomes.</title>
        <authorList>
            <person name="Simakov O."/>
            <person name="Marletaz F."/>
            <person name="Cho S.J."/>
            <person name="Edsinger-Gonzales E."/>
            <person name="Havlak P."/>
            <person name="Hellsten U."/>
            <person name="Kuo D.H."/>
            <person name="Larsson T."/>
            <person name="Lv J."/>
            <person name="Arendt D."/>
            <person name="Savage R."/>
            <person name="Osoegawa K."/>
            <person name="de Jong P."/>
            <person name="Grimwood J."/>
            <person name="Chapman J.A."/>
            <person name="Shapiro H."/>
            <person name="Aerts A."/>
            <person name="Otillar R.P."/>
            <person name="Terry A.Y."/>
            <person name="Boore J.L."/>
            <person name="Grigoriev I.V."/>
            <person name="Lindberg D.R."/>
            <person name="Seaver E.C."/>
            <person name="Weisblat D.A."/>
            <person name="Putnam N.H."/>
            <person name="Rokhsar D.S."/>
        </authorList>
    </citation>
    <scope>NUCLEOTIDE SEQUENCE [LARGE SCALE GENOMIC DNA]</scope>
</reference>
<dbReference type="RefSeq" id="XP_009045761.1">
    <property type="nucleotide sequence ID" value="XM_009047513.1"/>
</dbReference>
<evidence type="ECO:0008006" key="5">
    <source>
        <dbReference type="Google" id="ProtNLM"/>
    </source>
</evidence>
<dbReference type="OrthoDB" id="6153729at2759"/>
<dbReference type="CTD" id="20250511"/>
<keyword evidence="1" id="KW-0812">Transmembrane</keyword>
<protein>
    <recommendedName>
        <fullName evidence="5">Protein quiver</fullName>
    </recommendedName>
</protein>
<evidence type="ECO:0000256" key="2">
    <source>
        <dbReference type="SAM" id="SignalP"/>
    </source>
</evidence>
<evidence type="ECO:0000256" key="1">
    <source>
        <dbReference type="SAM" id="Phobius"/>
    </source>
</evidence>
<evidence type="ECO:0000313" key="4">
    <source>
        <dbReference type="Proteomes" id="UP000030746"/>
    </source>
</evidence>
<evidence type="ECO:0000313" key="3">
    <source>
        <dbReference type="EMBL" id="ESP03531.1"/>
    </source>
</evidence>